<accession>F0X242</accession>
<reference evidence="1" key="2">
    <citation type="submission" date="2011-02" db="EMBL/GenBank/DDBJ databases">
        <authorList>
            <person name="MacLean D."/>
        </authorList>
    </citation>
    <scope>NUCLEOTIDE SEQUENCE</scope>
</reference>
<dbReference type="AlphaFoldDB" id="F0X242"/>
<gene>
    <name evidence="1" type="primary">AlNc14C827G12547</name>
    <name evidence="1" type="ORF">ALNC14_140580</name>
</gene>
<dbReference type="HOGENOM" id="CLU_1910543_0_0_1"/>
<proteinExistence type="predicted"/>
<name>F0X242_9STRA</name>
<reference evidence="1" key="1">
    <citation type="journal article" date="2011" name="PLoS Biol.">
        <title>Gene gain and loss during evolution of obligate parasitism in the white rust pathogen of Arabidopsis thaliana.</title>
        <authorList>
            <person name="Kemen E."/>
            <person name="Gardiner A."/>
            <person name="Schultz-Larsen T."/>
            <person name="Kemen A.C."/>
            <person name="Balmuth A.L."/>
            <person name="Robert-Seilaniantz A."/>
            <person name="Bailey K."/>
            <person name="Holub E."/>
            <person name="Studholme D.J."/>
            <person name="Maclean D."/>
            <person name="Jones J.D."/>
        </authorList>
    </citation>
    <scope>NUCLEOTIDE SEQUENCE</scope>
</reference>
<protein>
    <submittedName>
        <fullName evidence="1">AlNc14C827G12547 protein</fullName>
    </submittedName>
</protein>
<evidence type="ECO:0000313" key="1">
    <source>
        <dbReference type="EMBL" id="CCA27914.1"/>
    </source>
</evidence>
<sequence length="133" mass="15392">MEEQAWQKELDEALNVIEGAEKVMDLEMKLEVSALTKSEDRIEAPALTSGTQAKEHYFSENEYKDEAFSELSYGKKSGGIQFKGDARILQKCDEEKNSNKCKGNDELTRISLLSEQEQDQIYWDLFQEFHEEE</sequence>
<dbReference type="EMBL" id="FR824740">
    <property type="protein sequence ID" value="CCA27914.1"/>
    <property type="molecule type" value="Genomic_DNA"/>
</dbReference>
<organism evidence="1">
    <name type="scientific">Albugo laibachii Nc14</name>
    <dbReference type="NCBI Taxonomy" id="890382"/>
    <lineage>
        <taxon>Eukaryota</taxon>
        <taxon>Sar</taxon>
        <taxon>Stramenopiles</taxon>
        <taxon>Oomycota</taxon>
        <taxon>Peronosporomycetes</taxon>
        <taxon>Albuginales</taxon>
        <taxon>Albuginaceae</taxon>
        <taxon>Albugo</taxon>
    </lineage>
</organism>